<dbReference type="InterPro" id="IPR013083">
    <property type="entry name" value="Znf_RING/FYVE/PHD"/>
</dbReference>
<evidence type="ECO:0000313" key="9">
    <source>
        <dbReference type="Proteomes" id="UP001239994"/>
    </source>
</evidence>
<dbReference type="InterPro" id="IPR001841">
    <property type="entry name" value="Znf_RING"/>
</dbReference>
<gene>
    <name evidence="8" type="ORF">P4O66_009854</name>
</gene>
<dbReference type="PANTHER" id="PTHR14609">
    <property type="entry name" value="RING FINGER PROTEIN 219"/>
    <property type="match status" value="1"/>
</dbReference>
<dbReference type="AlphaFoldDB" id="A0AAD8ZB00"/>
<reference evidence="8" key="1">
    <citation type="submission" date="2023-03" db="EMBL/GenBank/DDBJ databases">
        <title>Electrophorus voltai genome.</title>
        <authorList>
            <person name="Bian C."/>
        </authorList>
    </citation>
    <scope>NUCLEOTIDE SEQUENCE</scope>
    <source>
        <strain evidence="8">CB-2022</strain>
        <tissue evidence="8">Muscle</tissue>
    </source>
</reference>
<keyword evidence="1" id="KW-0479">Metal-binding</keyword>
<keyword evidence="2 4" id="KW-0863">Zinc-finger</keyword>
<feature type="coiled-coil region" evidence="5">
    <location>
        <begin position="146"/>
        <end position="180"/>
    </location>
</feature>
<feature type="region of interest" description="Disordered" evidence="6">
    <location>
        <begin position="336"/>
        <end position="366"/>
    </location>
</feature>
<feature type="coiled-coil region" evidence="5">
    <location>
        <begin position="208"/>
        <end position="242"/>
    </location>
</feature>
<comment type="caution">
    <text evidence="8">The sequence shown here is derived from an EMBL/GenBank/DDBJ whole genome shotgun (WGS) entry which is preliminary data.</text>
</comment>
<evidence type="ECO:0000256" key="2">
    <source>
        <dbReference type="ARBA" id="ARBA00022771"/>
    </source>
</evidence>
<evidence type="ECO:0000256" key="5">
    <source>
        <dbReference type="SAM" id="Coils"/>
    </source>
</evidence>
<proteinExistence type="predicted"/>
<keyword evidence="3" id="KW-0862">Zinc</keyword>
<dbReference type="CDD" id="cd16562">
    <property type="entry name" value="RING-HC_RNF219"/>
    <property type="match status" value="1"/>
</dbReference>
<keyword evidence="9" id="KW-1185">Reference proteome</keyword>
<dbReference type="InterPro" id="IPR039209">
    <property type="entry name" value="OBI1"/>
</dbReference>
<protein>
    <recommendedName>
        <fullName evidence="7">RING-type domain-containing protein</fullName>
    </recommendedName>
</protein>
<sequence>MSRVQNVTLSLTLPISCQICLGKVRKPTICCNNHVFCFGCLDVWLKKSSQCPTCRVAITPENPCREIIGATNDSDSNESYSVKKCLRKTRGELLLREYEEEIETLLKENENLKTKNSSLEAQLNTALEPSTVLVSRSETPADHSLLEDSANKLRAASDLCKKLKQDMDKLKEANKTLRSQNVDLIQGNMRLKTEVENRSPQKFGRCTVAALEAKVQRYERELSQLKRALERSDTYIEELEAQMAASRRGGAPATEGAQGRSSASVERQGEGVQRSRIATMRRSLSEMEEPSVYTDLDRKSTPMGLPDGCGLLLTTSGMHRGMGLLCGAGEEALQDAGIPSTPSTPSSSLSCLSLRSPAGRGEARPDTPCLPYLRRLRFEDRGIAVGTQGPATPAEGTLWGVWQDPCTSLSTNKARCPASGDRLAGHSQDSMDAAYLDKISELDSMMAECEGSSSQTSQPPLALPEFCVPLTADRGAGDDLLTDPFMVTEEQTIPTARDLSEAKNHAPFSIPAWHAGRSSAAAGKEAEASGESKKRKSAVTLATCSPSKLSKINK</sequence>
<dbReference type="InterPro" id="IPR035691">
    <property type="entry name" value="OBI1_RING-HC"/>
</dbReference>
<dbReference type="PANTHER" id="PTHR14609:SF1">
    <property type="entry name" value="ORC UBIQUITIN LIGASE 1"/>
    <property type="match status" value="1"/>
</dbReference>
<dbReference type="GO" id="GO:0006275">
    <property type="term" value="P:regulation of DNA replication"/>
    <property type="evidence" value="ECO:0007669"/>
    <property type="project" value="InterPro"/>
</dbReference>
<feature type="compositionally biased region" description="Polar residues" evidence="6">
    <location>
        <begin position="540"/>
        <end position="554"/>
    </location>
</feature>
<name>A0AAD8ZB00_9TELE</name>
<feature type="coiled-coil region" evidence="5">
    <location>
        <begin position="88"/>
        <end position="122"/>
    </location>
</feature>
<dbReference type="Gene3D" id="3.30.40.10">
    <property type="entry name" value="Zinc/RING finger domain, C3HC4 (zinc finger)"/>
    <property type="match status" value="1"/>
</dbReference>
<keyword evidence="5" id="KW-0175">Coiled coil</keyword>
<evidence type="ECO:0000259" key="7">
    <source>
        <dbReference type="PROSITE" id="PS50089"/>
    </source>
</evidence>
<dbReference type="Pfam" id="PF13639">
    <property type="entry name" value="zf-RING_2"/>
    <property type="match status" value="1"/>
</dbReference>
<feature type="region of interest" description="Disordered" evidence="6">
    <location>
        <begin position="514"/>
        <end position="554"/>
    </location>
</feature>
<feature type="compositionally biased region" description="Low complexity" evidence="6">
    <location>
        <begin position="339"/>
        <end position="357"/>
    </location>
</feature>
<feature type="domain" description="RING-type" evidence="7">
    <location>
        <begin position="17"/>
        <end position="55"/>
    </location>
</feature>
<evidence type="ECO:0000256" key="4">
    <source>
        <dbReference type="PROSITE-ProRule" id="PRU00175"/>
    </source>
</evidence>
<evidence type="ECO:0000313" key="8">
    <source>
        <dbReference type="EMBL" id="KAK1795835.1"/>
    </source>
</evidence>
<evidence type="ECO:0000256" key="6">
    <source>
        <dbReference type="SAM" id="MobiDB-lite"/>
    </source>
</evidence>
<dbReference type="EMBL" id="JAROKS010000015">
    <property type="protein sequence ID" value="KAK1795835.1"/>
    <property type="molecule type" value="Genomic_DNA"/>
</dbReference>
<dbReference type="Proteomes" id="UP001239994">
    <property type="component" value="Unassembled WGS sequence"/>
</dbReference>
<dbReference type="GO" id="GO:0004842">
    <property type="term" value="F:ubiquitin-protein transferase activity"/>
    <property type="evidence" value="ECO:0007669"/>
    <property type="project" value="InterPro"/>
</dbReference>
<dbReference type="SUPFAM" id="SSF57850">
    <property type="entry name" value="RING/U-box"/>
    <property type="match status" value="1"/>
</dbReference>
<feature type="region of interest" description="Disordered" evidence="6">
    <location>
        <begin position="243"/>
        <end position="299"/>
    </location>
</feature>
<dbReference type="PROSITE" id="PS50089">
    <property type="entry name" value="ZF_RING_2"/>
    <property type="match status" value="1"/>
</dbReference>
<organism evidence="8 9">
    <name type="scientific">Electrophorus voltai</name>
    <dbReference type="NCBI Taxonomy" id="2609070"/>
    <lineage>
        <taxon>Eukaryota</taxon>
        <taxon>Metazoa</taxon>
        <taxon>Chordata</taxon>
        <taxon>Craniata</taxon>
        <taxon>Vertebrata</taxon>
        <taxon>Euteleostomi</taxon>
        <taxon>Actinopterygii</taxon>
        <taxon>Neopterygii</taxon>
        <taxon>Teleostei</taxon>
        <taxon>Ostariophysi</taxon>
        <taxon>Gymnotiformes</taxon>
        <taxon>Gymnotoidei</taxon>
        <taxon>Gymnotidae</taxon>
        <taxon>Electrophorus</taxon>
    </lineage>
</organism>
<evidence type="ECO:0000256" key="3">
    <source>
        <dbReference type="ARBA" id="ARBA00022833"/>
    </source>
</evidence>
<evidence type="ECO:0000256" key="1">
    <source>
        <dbReference type="ARBA" id="ARBA00022723"/>
    </source>
</evidence>
<accession>A0AAD8ZB00</accession>
<dbReference type="GO" id="GO:0006513">
    <property type="term" value="P:protein monoubiquitination"/>
    <property type="evidence" value="ECO:0007669"/>
    <property type="project" value="InterPro"/>
</dbReference>
<dbReference type="GO" id="GO:0008270">
    <property type="term" value="F:zinc ion binding"/>
    <property type="evidence" value="ECO:0007669"/>
    <property type="project" value="UniProtKB-KW"/>
</dbReference>